<protein>
    <submittedName>
        <fullName evidence="2">Uncharacterized protein</fullName>
    </submittedName>
</protein>
<evidence type="ECO:0000313" key="3">
    <source>
        <dbReference type="Proteomes" id="UP001335737"/>
    </source>
</evidence>
<proteinExistence type="predicted"/>
<gene>
    <name evidence="2" type="ORF">QGM71_08375</name>
</gene>
<keyword evidence="1" id="KW-0732">Signal</keyword>
<evidence type="ECO:0000313" key="2">
    <source>
        <dbReference type="EMBL" id="MEC5423510.1"/>
    </source>
</evidence>
<dbReference type="RefSeq" id="WP_327607080.1">
    <property type="nucleotide sequence ID" value="NZ_JARZFX010000003.1"/>
</dbReference>
<comment type="caution">
    <text evidence="2">The sequence shown here is derived from an EMBL/GenBank/DDBJ whole genome shotgun (WGS) entry which is preliminary data.</text>
</comment>
<dbReference type="EMBL" id="JARZFX010000003">
    <property type="protein sequence ID" value="MEC5423510.1"/>
    <property type="molecule type" value="Genomic_DNA"/>
</dbReference>
<name>A0ABU6KF45_9BACI</name>
<feature type="chain" id="PRO_5046551834" evidence="1">
    <location>
        <begin position="22"/>
        <end position="82"/>
    </location>
</feature>
<keyword evidence="3" id="KW-1185">Reference proteome</keyword>
<evidence type="ECO:0000256" key="1">
    <source>
        <dbReference type="SAM" id="SignalP"/>
    </source>
</evidence>
<sequence>MKRKSVLLLCIFFFITTTSYADYPTKTKATRENLLEDAVIDLKIMSVETQHKITFFIEVTCFNIIRRYVGMMETPVLTKQVN</sequence>
<organism evidence="2 3">
    <name type="scientific">Virgibacillus tibetensis</name>
    <dbReference type="NCBI Taxonomy" id="3042313"/>
    <lineage>
        <taxon>Bacteria</taxon>
        <taxon>Bacillati</taxon>
        <taxon>Bacillota</taxon>
        <taxon>Bacilli</taxon>
        <taxon>Bacillales</taxon>
        <taxon>Bacillaceae</taxon>
        <taxon>Virgibacillus</taxon>
    </lineage>
</organism>
<feature type="signal peptide" evidence="1">
    <location>
        <begin position="1"/>
        <end position="21"/>
    </location>
</feature>
<accession>A0ABU6KF45</accession>
<reference evidence="2 3" key="1">
    <citation type="journal article" date="2024" name="Int. J. Syst. Evol. Microbiol.">
        <title>Virgibacillus tibetensis sp. nov., isolated from salt lake on the Tibetan Plateau of China.</title>
        <authorList>
            <person name="Phurbu D."/>
            <person name="Liu Z.-X."/>
            <person name="Wang R."/>
            <person name="Zheng Y.-Y."/>
            <person name="Liu H.-C."/>
            <person name="Zhou Y.-G."/>
            <person name="Yu Y.-J."/>
            <person name="Li A.-H."/>
        </authorList>
    </citation>
    <scope>NUCLEOTIDE SEQUENCE [LARGE SCALE GENOMIC DNA]</scope>
    <source>
        <strain evidence="2 3">C22-A2</strain>
    </source>
</reference>
<dbReference type="Proteomes" id="UP001335737">
    <property type="component" value="Unassembled WGS sequence"/>
</dbReference>